<proteinExistence type="predicted"/>
<evidence type="ECO:0000313" key="2">
    <source>
        <dbReference type="EMBL" id="MCW7556350.1"/>
    </source>
</evidence>
<evidence type="ECO:0000256" key="1">
    <source>
        <dbReference type="SAM" id="MobiDB-lite"/>
    </source>
</evidence>
<organism evidence="2 3">
    <name type="scientific">Endozoicomonas gorgoniicola</name>
    <dbReference type="NCBI Taxonomy" id="1234144"/>
    <lineage>
        <taxon>Bacteria</taxon>
        <taxon>Pseudomonadati</taxon>
        <taxon>Pseudomonadota</taxon>
        <taxon>Gammaproteobacteria</taxon>
        <taxon>Oceanospirillales</taxon>
        <taxon>Endozoicomonadaceae</taxon>
        <taxon>Endozoicomonas</taxon>
    </lineage>
</organism>
<reference evidence="2 3" key="1">
    <citation type="submission" date="2022-10" db="EMBL/GenBank/DDBJ databases">
        <title>High-quality genome sequences of two octocoral-associated bacteria, Endozoicomonas euniceicola EF212 and Endozoicomonas gorgoniicola PS125.</title>
        <authorList>
            <person name="Chiou Y.-J."/>
            <person name="Chen Y.-H."/>
        </authorList>
    </citation>
    <scope>NUCLEOTIDE SEQUENCE [LARGE SCALE GENOMIC DNA]</scope>
    <source>
        <strain evidence="2 3">PS125</strain>
    </source>
</reference>
<comment type="caution">
    <text evidence="2">The sequence shown here is derived from an EMBL/GenBank/DDBJ whole genome shotgun (WGS) entry which is preliminary data.</text>
</comment>
<gene>
    <name evidence="2" type="ORF">NX722_27700</name>
</gene>
<name>A0ABT3N3Y9_9GAMM</name>
<dbReference type="EMBL" id="JAPFCC010000001">
    <property type="protein sequence ID" value="MCW7556350.1"/>
    <property type="molecule type" value="Genomic_DNA"/>
</dbReference>
<dbReference type="RefSeq" id="WP_262566038.1">
    <property type="nucleotide sequence ID" value="NZ_JAPFCC010000001.1"/>
</dbReference>
<sequence>MSKIDGNSGVTPPQQPVNINQTEKPVGTLGDKTVSPLSLDENLQQGLQSKVHPDTDLSDRSISHPPLNRETLSLLRNLVREKSWEGVREALKQRVKTPEHFEQLTRIAPKNLPPEAQQLVINRYADIATEQIVGHLTNLKGSAQEQLDSLNLYFILPDSPHNAVKTVCQSISNDFMQASQFEPELGQSLTKQLETRSFGQLQQHLGKLDRQVAIEGSPEQIKKNNWQINQRGIEIDS</sequence>
<accession>A0ABT3N3Y9</accession>
<feature type="compositionally biased region" description="Polar residues" evidence="1">
    <location>
        <begin position="8"/>
        <end position="23"/>
    </location>
</feature>
<evidence type="ECO:0000313" key="3">
    <source>
        <dbReference type="Proteomes" id="UP001209854"/>
    </source>
</evidence>
<feature type="region of interest" description="Disordered" evidence="1">
    <location>
        <begin position="1"/>
        <end position="43"/>
    </location>
</feature>
<protein>
    <submittedName>
        <fullName evidence="2">Uncharacterized protein</fullName>
    </submittedName>
</protein>
<dbReference type="Proteomes" id="UP001209854">
    <property type="component" value="Unassembled WGS sequence"/>
</dbReference>
<keyword evidence="3" id="KW-1185">Reference proteome</keyword>